<comment type="caution">
    <text evidence="11">The sequence shown here is derived from an EMBL/GenBank/DDBJ whole genome shotgun (WGS) entry which is preliminary data.</text>
</comment>
<dbReference type="PANTHER" id="PTHR42715">
    <property type="entry name" value="BETA-GLUCOSIDASE"/>
    <property type="match status" value="1"/>
</dbReference>
<dbReference type="InterPro" id="IPR013783">
    <property type="entry name" value="Ig-like_fold"/>
</dbReference>
<keyword evidence="8" id="KW-0326">Glycosidase</keyword>
<keyword evidence="6" id="KW-0136">Cellulose degradation</keyword>
<organism evidence="11 12">
    <name type="scientific">Xylaria grammica</name>
    <dbReference type="NCBI Taxonomy" id="363999"/>
    <lineage>
        <taxon>Eukaryota</taxon>
        <taxon>Fungi</taxon>
        <taxon>Dikarya</taxon>
        <taxon>Ascomycota</taxon>
        <taxon>Pezizomycotina</taxon>
        <taxon>Sordariomycetes</taxon>
        <taxon>Xylariomycetidae</taxon>
        <taxon>Xylariales</taxon>
        <taxon>Xylariaceae</taxon>
        <taxon>Xylaria</taxon>
    </lineage>
</organism>
<dbReference type="Gene3D" id="2.60.40.10">
    <property type="entry name" value="Immunoglobulins"/>
    <property type="match status" value="1"/>
</dbReference>
<dbReference type="Proteomes" id="UP000286045">
    <property type="component" value="Unassembled WGS sequence"/>
</dbReference>
<dbReference type="InterPro" id="IPR026891">
    <property type="entry name" value="Fn3-like"/>
</dbReference>
<evidence type="ECO:0000256" key="3">
    <source>
        <dbReference type="ARBA" id="ARBA00005336"/>
    </source>
</evidence>
<dbReference type="InterPro" id="IPR050288">
    <property type="entry name" value="Cellulose_deg_GH3"/>
</dbReference>
<evidence type="ECO:0000313" key="11">
    <source>
        <dbReference type="EMBL" id="RWA03474.1"/>
    </source>
</evidence>
<accession>A0A439CMU0</accession>
<dbReference type="EMBL" id="RYZI01000784">
    <property type="protein sequence ID" value="RWA03474.1"/>
    <property type="molecule type" value="Genomic_DNA"/>
</dbReference>
<gene>
    <name evidence="11" type="ORF">EKO27_g11631</name>
</gene>
<keyword evidence="7" id="KW-0119">Carbohydrate metabolism</keyword>
<comment type="pathway">
    <text evidence="2">Glycan metabolism; cellulose degradation.</text>
</comment>
<protein>
    <recommendedName>
        <fullName evidence="4">beta-glucosidase</fullName>
        <ecNumber evidence="4">3.2.1.21</ecNumber>
    </recommendedName>
</protein>
<dbReference type="PANTHER" id="PTHR42715:SF2">
    <property type="entry name" value="BETA-GLUCOSIDASE F-RELATED"/>
    <property type="match status" value="1"/>
</dbReference>
<evidence type="ECO:0000256" key="7">
    <source>
        <dbReference type="ARBA" id="ARBA00023277"/>
    </source>
</evidence>
<dbReference type="GO" id="GO:0030245">
    <property type="term" value="P:cellulose catabolic process"/>
    <property type="evidence" value="ECO:0007669"/>
    <property type="project" value="UniProtKB-KW"/>
</dbReference>
<evidence type="ECO:0000256" key="9">
    <source>
        <dbReference type="ARBA" id="ARBA00023326"/>
    </source>
</evidence>
<evidence type="ECO:0000256" key="8">
    <source>
        <dbReference type="ARBA" id="ARBA00023295"/>
    </source>
</evidence>
<name>A0A439CMU0_9PEZI</name>
<reference evidence="11 12" key="1">
    <citation type="submission" date="2018-12" db="EMBL/GenBank/DDBJ databases">
        <title>Draft genome sequence of Xylaria grammica IHI A82.</title>
        <authorList>
            <person name="Buettner E."/>
            <person name="Kellner H."/>
        </authorList>
    </citation>
    <scope>NUCLEOTIDE SEQUENCE [LARGE SCALE GENOMIC DNA]</scope>
    <source>
        <strain evidence="11 12">IHI A82</strain>
    </source>
</reference>
<keyword evidence="5" id="KW-0378">Hydrolase</keyword>
<dbReference type="Pfam" id="PF14310">
    <property type="entry name" value="Fn3-like"/>
    <property type="match status" value="1"/>
</dbReference>
<dbReference type="SMART" id="SM01217">
    <property type="entry name" value="Fn3_like"/>
    <property type="match status" value="1"/>
</dbReference>
<comment type="similarity">
    <text evidence="3">Belongs to the glycosyl hydrolase 3 family.</text>
</comment>
<comment type="catalytic activity">
    <reaction evidence="1">
        <text>Hydrolysis of terminal, non-reducing beta-D-glucosyl residues with release of beta-D-glucose.</text>
        <dbReference type="EC" id="3.2.1.21"/>
    </reaction>
</comment>
<keyword evidence="12" id="KW-1185">Reference proteome</keyword>
<feature type="non-terminal residue" evidence="11">
    <location>
        <position position="1"/>
    </location>
</feature>
<evidence type="ECO:0000259" key="10">
    <source>
        <dbReference type="SMART" id="SM01217"/>
    </source>
</evidence>
<evidence type="ECO:0000313" key="12">
    <source>
        <dbReference type="Proteomes" id="UP000286045"/>
    </source>
</evidence>
<dbReference type="AlphaFoldDB" id="A0A439CMU0"/>
<sequence>PKASDNGGFDTPVIQLRDFAKSDTLAPGESATLQLQLTRKDISVWDTTAQNWIVPNPTGRYGVWIGQASDDLSVVCYTDSLDCEGGAQGPV</sequence>
<evidence type="ECO:0000256" key="5">
    <source>
        <dbReference type="ARBA" id="ARBA00022801"/>
    </source>
</evidence>
<evidence type="ECO:0000256" key="1">
    <source>
        <dbReference type="ARBA" id="ARBA00000448"/>
    </source>
</evidence>
<evidence type="ECO:0000256" key="6">
    <source>
        <dbReference type="ARBA" id="ARBA00023001"/>
    </source>
</evidence>
<dbReference type="EC" id="3.2.1.21" evidence="4"/>
<proteinExistence type="inferred from homology"/>
<dbReference type="GO" id="GO:0008422">
    <property type="term" value="F:beta-glucosidase activity"/>
    <property type="evidence" value="ECO:0007669"/>
    <property type="project" value="UniProtKB-EC"/>
</dbReference>
<dbReference type="STRING" id="363999.A0A439CMU0"/>
<evidence type="ECO:0000256" key="2">
    <source>
        <dbReference type="ARBA" id="ARBA00004987"/>
    </source>
</evidence>
<evidence type="ECO:0000256" key="4">
    <source>
        <dbReference type="ARBA" id="ARBA00012744"/>
    </source>
</evidence>
<feature type="domain" description="Fibronectin type III-like" evidence="10">
    <location>
        <begin position="4"/>
        <end position="69"/>
    </location>
</feature>
<keyword evidence="9" id="KW-0624">Polysaccharide degradation</keyword>